<evidence type="ECO:0000313" key="2">
    <source>
        <dbReference type="Proteomes" id="UP000499080"/>
    </source>
</evidence>
<organism evidence="1 2">
    <name type="scientific">Araneus ventricosus</name>
    <name type="common">Orbweaver spider</name>
    <name type="synonym">Epeira ventricosa</name>
    <dbReference type="NCBI Taxonomy" id="182803"/>
    <lineage>
        <taxon>Eukaryota</taxon>
        <taxon>Metazoa</taxon>
        <taxon>Ecdysozoa</taxon>
        <taxon>Arthropoda</taxon>
        <taxon>Chelicerata</taxon>
        <taxon>Arachnida</taxon>
        <taxon>Araneae</taxon>
        <taxon>Araneomorphae</taxon>
        <taxon>Entelegynae</taxon>
        <taxon>Araneoidea</taxon>
        <taxon>Araneidae</taxon>
        <taxon>Araneus</taxon>
    </lineage>
</organism>
<keyword evidence="2" id="KW-1185">Reference proteome</keyword>
<dbReference type="AlphaFoldDB" id="A0A4Y2I5M7"/>
<gene>
    <name evidence="1" type="ORF">AVEN_189646_1</name>
</gene>
<evidence type="ECO:0000313" key="1">
    <source>
        <dbReference type="EMBL" id="GBM72722.1"/>
    </source>
</evidence>
<name>A0A4Y2I5M7_ARAVE</name>
<accession>A0A4Y2I5M7</accession>
<sequence length="113" mass="12763">MHVNSSGLLLIELIAPNRTTRLRGSAPESKKNVLKLIQIKIRNLTLEEALLLFDELNSDLDLEDTYIEPPDIAVVSDEDSEEEDEEGLTDNLSRCQLCVNVEISRKKTTEKII</sequence>
<comment type="caution">
    <text evidence="1">The sequence shown here is derived from an EMBL/GenBank/DDBJ whole genome shotgun (WGS) entry which is preliminary data.</text>
</comment>
<protein>
    <submittedName>
        <fullName evidence="1">Uncharacterized protein</fullName>
    </submittedName>
</protein>
<dbReference type="OrthoDB" id="8197645at2759"/>
<dbReference type="Proteomes" id="UP000499080">
    <property type="component" value="Unassembled WGS sequence"/>
</dbReference>
<proteinExistence type="predicted"/>
<dbReference type="EMBL" id="BGPR01002395">
    <property type="protein sequence ID" value="GBM72722.1"/>
    <property type="molecule type" value="Genomic_DNA"/>
</dbReference>
<reference evidence="1 2" key="1">
    <citation type="journal article" date="2019" name="Sci. Rep.">
        <title>Orb-weaving spider Araneus ventricosus genome elucidates the spidroin gene catalogue.</title>
        <authorList>
            <person name="Kono N."/>
            <person name="Nakamura H."/>
            <person name="Ohtoshi R."/>
            <person name="Moran D.A.P."/>
            <person name="Shinohara A."/>
            <person name="Yoshida Y."/>
            <person name="Fujiwara M."/>
            <person name="Mori M."/>
            <person name="Tomita M."/>
            <person name="Arakawa K."/>
        </authorList>
    </citation>
    <scope>NUCLEOTIDE SEQUENCE [LARGE SCALE GENOMIC DNA]</scope>
</reference>